<evidence type="ECO:0000313" key="2">
    <source>
        <dbReference type="Proteomes" id="UP000046090"/>
    </source>
</evidence>
<reference evidence="2" key="1">
    <citation type="submission" date="2014-12" db="EMBL/GenBank/DDBJ databases">
        <authorList>
            <person name="Smet A."/>
        </authorList>
    </citation>
    <scope>NUCLEOTIDE SEQUENCE [LARGE SCALE GENOMIC DNA]</scope>
</reference>
<accession>A0A0K2Y427</accession>
<sequence length="41" mass="4857">MQKKTRRKTRVKVLTPIRNFTMFILKVAGCAHQPTLIFLRN</sequence>
<dbReference type="Proteomes" id="UP000046090">
    <property type="component" value="Unassembled WGS sequence"/>
</dbReference>
<protein>
    <submittedName>
        <fullName evidence="1">Uncharacterized protein</fullName>
    </submittedName>
</protein>
<organism evidence="1 2">
    <name type="scientific">Helicobacter heilmannii</name>
    <dbReference type="NCBI Taxonomy" id="35817"/>
    <lineage>
        <taxon>Bacteria</taxon>
        <taxon>Pseudomonadati</taxon>
        <taxon>Campylobacterota</taxon>
        <taxon>Epsilonproteobacteria</taxon>
        <taxon>Campylobacterales</taxon>
        <taxon>Helicobacteraceae</taxon>
        <taxon>Helicobacter</taxon>
    </lineage>
</organism>
<evidence type="ECO:0000313" key="1">
    <source>
        <dbReference type="EMBL" id="CRI33866.1"/>
    </source>
</evidence>
<dbReference type="EMBL" id="CDMK01000001">
    <property type="protein sequence ID" value="CRI33866.1"/>
    <property type="molecule type" value="Genomic_DNA"/>
</dbReference>
<keyword evidence="2" id="KW-1185">Reference proteome</keyword>
<name>A0A0K2Y427_HELHE</name>
<dbReference type="AlphaFoldDB" id="A0A0K2Y427"/>
<proteinExistence type="predicted"/>
<gene>
    <name evidence="1" type="ORF">HHE01_15520</name>
</gene>